<feature type="transmembrane region" description="Helical" evidence="5">
    <location>
        <begin position="421"/>
        <end position="439"/>
    </location>
</feature>
<sequence length="477" mass="54122">MIKEGSNMQLSLSNKLLTGFLGSISIILAIYSTSIPFLYVAILFIFLMVVSISLSIEKPSWYFFLPALFIYQIYVPIGFSITSLVVLLFILFAKEVINNNILWYFKNQYSFKLYSLMIIVMTSAIIYSPNRFLGVKLVYFSLVGLLSLCLGYIFIRKKLSVSKILNSLIIFGLPLATLNIIFLLLPDLELDFLNSGIASLFIDPTTLRMLNNGDISNNILDPYKAGTFFINTNIASVYFGFFFCISFSQMLSKWKWRYVICTVLFCGAILATQSRAGLLALIIVVPIFILLKFSVKSLVRLLLLVSTLATIIFSIMPASILNNLTSRLNINAVENDPRVLIWEFTLQKMIEHPFLGLGFGGWDAEFPGYAIRMGLDPSFPPHNIFVIVWTWAGLPCLLLFVLFMINSLVKILRKYLIDKNIFHLSGVGCVIFVVIQGMFDNFFLHNYSISTLFFFLMGLLLYEEKSEVKKPSEIRSA</sequence>
<evidence type="ECO:0000256" key="1">
    <source>
        <dbReference type="ARBA" id="ARBA00004141"/>
    </source>
</evidence>
<comment type="caution">
    <text evidence="7">The sequence shown here is derived from an EMBL/GenBank/DDBJ whole genome shotgun (WGS) entry which is preliminary data.</text>
</comment>
<name>A0ABW5SHX9_9BACL</name>
<keyword evidence="7" id="KW-0436">Ligase</keyword>
<dbReference type="GO" id="GO:0016874">
    <property type="term" value="F:ligase activity"/>
    <property type="evidence" value="ECO:0007669"/>
    <property type="project" value="UniProtKB-KW"/>
</dbReference>
<comment type="subcellular location">
    <subcellularLocation>
        <location evidence="1">Membrane</location>
        <topology evidence="1">Multi-pass membrane protein</topology>
    </subcellularLocation>
</comment>
<proteinExistence type="predicted"/>
<dbReference type="RefSeq" id="WP_379260276.1">
    <property type="nucleotide sequence ID" value="NZ_JBHUMJ010000002.1"/>
</dbReference>
<feature type="transmembrane region" description="Helical" evidence="5">
    <location>
        <begin position="113"/>
        <end position="130"/>
    </location>
</feature>
<evidence type="ECO:0000256" key="5">
    <source>
        <dbReference type="SAM" id="Phobius"/>
    </source>
</evidence>
<evidence type="ECO:0000256" key="4">
    <source>
        <dbReference type="ARBA" id="ARBA00023136"/>
    </source>
</evidence>
<evidence type="ECO:0000313" key="7">
    <source>
        <dbReference type="EMBL" id="MFD2699378.1"/>
    </source>
</evidence>
<feature type="transmembrane region" description="Helical" evidence="5">
    <location>
        <begin position="301"/>
        <end position="321"/>
    </location>
</feature>
<keyword evidence="8" id="KW-1185">Reference proteome</keyword>
<keyword evidence="2 5" id="KW-0812">Transmembrane</keyword>
<accession>A0ABW5SHX9</accession>
<dbReference type="Proteomes" id="UP001597540">
    <property type="component" value="Unassembled WGS sequence"/>
</dbReference>
<feature type="transmembrane region" description="Helical" evidence="5">
    <location>
        <begin position="68"/>
        <end position="92"/>
    </location>
</feature>
<reference evidence="8" key="1">
    <citation type="journal article" date="2019" name="Int. J. Syst. Evol. Microbiol.">
        <title>The Global Catalogue of Microorganisms (GCM) 10K type strain sequencing project: providing services to taxonomists for standard genome sequencing and annotation.</title>
        <authorList>
            <consortium name="The Broad Institute Genomics Platform"/>
            <consortium name="The Broad Institute Genome Sequencing Center for Infectious Disease"/>
            <person name="Wu L."/>
            <person name="Ma J."/>
        </authorList>
    </citation>
    <scope>NUCLEOTIDE SEQUENCE [LARGE SCALE GENOMIC DNA]</scope>
    <source>
        <strain evidence="8">KCTC 33849</strain>
    </source>
</reference>
<feature type="transmembrane region" description="Helical" evidence="5">
    <location>
        <begin position="277"/>
        <end position="294"/>
    </location>
</feature>
<feature type="transmembrane region" description="Helical" evidence="5">
    <location>
        <begin position="136"/>
        <end position="155"/>
    </location>
</feature>
<evidence type="ECO:0000313" key="8">
    <source>
        <dbReference type="Proteomes" id="UP001597540"/>
    </source>
</evidence>
<feature type="domain" description="O-antigen ligase-related" evidence="6">
    <location>
        <begin position="261"/>
        <end position="401"/>
    </location>
</feature>
<dbReference type="PANTHER" id="PTHR37422">
    <property type="entry name" value="TEICHURONIC ACID BIOSYNTHESIS PROTEIN TUAE"/>
    <property type="match status" value="1"/>
</dbReference>
<keyword evidence="3 5" id="KW-1133">Transmembrane helix</keyword>
<feature type="transmembrane region" description="Helical" evidence="5">
    <location>
        <begin position="167"/>
        <end position="185"/>
    </location>
</feature>
<feature type="transmembrane region" description="Helical" evidence="5">
    <location>
        <begin position="254"/>
        <end position="271"/>
    </location>
</feature>
<gene>
    <name evidence="7" type="ORF">ACFSVM_02740</name>
</gene>
<feature type="transmembrane region" description="Helical" evidence="5">
    <location>
        <begin position="37"/>
        <end position="56"/>
    </location>
</feature>
<feature type="transmembrane region" description="Helical" evidence="5">
    <location>
        <begin position="445"/>
        <end position="462"/>
    </location>
</feature>
<dbReference type="InterPro" id="IPR007016">
    <property type="entry name" value="O-antigen_ligase-rel_domated"/>
</dbReference>
<protein>
    <submittedName>
        <fullName evidence="7">O-antigen ligase family protein</fullName>
    </submittedName>
</protein>
<keyword evidence="4 5" id="KW-0472">Membrane</keyword>
<feature type="transmembrane region" description="Helical" evidence="5">
    <location>
        <begin position="384"/>
        <end position="409"/>
    </location>
</feature>
<evidence type="ECO:0000256" key="2">
    <source>
        <dbReference type="ARBA" id="ARBA00022692"/>
    </source>
</evidence>
<dbReference type="PANTHER" id="PTHR37422:SF17">
    <property type="entry name" value="O-ANTIGEN LIGASE"/>
    <property type="match status" value="1"/>
</dbReference>
<dbReference type="InterPro" id="IPR051533">
    <property type="entry name" value="WaaL-like"/>
</dbReference>
<evidence type="ECO:0000256" key="3">
    <source>
        <dbReference type="ARBA" id="ARBA00022989"/>
    </source>
</evidence>
<organism evidence="7 8">
    <name type="scientific">Paenibacillus shunpengii</name>
    <dbReference type="NCBI Taxonomy" id="2054424"/>
    <lineage>
        <taxon>Bacteria</taxon>
        <taxon>Bacillati</taxon>
        <taxon>Bacillota</taxon>
        <taxon>Bacilli</taxon>
        <taxon>Bacillales</taxon>
        <taxon>Paenibacillaceae</taxon>
        <taxon>Paenibacillus</taxon>
    </lineage>
</organism>
<evidence type="ECO:0000259" key="6">
    <source>
        <dbReference type="Pfam" id="PF04932"/>
    </source>
</evidence>
<feature type="transmembrane region" description="Helical" evidence="5">
    <location>
        <begin position="228"/>
        <end position="247"/>
    </location>
</feature>
<dbReference type="Pfam" id="PF04932">
    <property type="entry name" value="Wzy_C"/>
    <property type="match status" value="1"/>
</dbReference>
<dbReference type="EMBL" id="JBHUMJ010000002">
    <property type="protein sequence ID" value="MFD2699378.1"/>
    <property type="molecule type" value="Genomic_DNA"/>
</dbReference>